<protein>
    <submittedName>
        <fullName evidence="1">Uncharacterized protein</fullName>
    </submittedName>
</protein>
<dbReference type="Gramene" id="CDF35486">
    <property type="protein sequence ID" value="CDF35486"/>
    <property type="gene ID" value="CHC_T00003991001"/>
</dbReference>
<dbReference type="Proteomes" id="UP000012073">
    <property type="component" value="Unassembled WGS sequence"/>
</dbReference>
<reference evidence="2" key="1">
    <citation type="journal article" date="2013" name="Proc. Natl. Acad. Sci. U.S.A.">
        <title>Genome structure and metabolic features in the red seaweed Chondrus crispus shed light on evolution of the Archaeplastida.</title>
        <authorList>
            <person name="Collen J."/>
            <person name="Porcel B."/>
            <person name="Carre W."/>
            <person name="Ball S.G."/>
            <person name="Chaparro C."/>
            <person name="Tonon T."/>
            <person name="Barbeyron T."/>
            <person name="Michel G."/>
            <person name="Noel B."/>
            <person name="Valentin K."/>
            <person name="Elias M."/>
            <person name="Artiguenave F."/>
            <person name="Arun A."/>
            <person name="Aury J.M."/>
            <person name="Barbosa-Neto J.F."/>
            <person name="Bothwell J.H."/>
            <person name="Bouget F.Y."/>
            <person name="Brillet L."/>
            <person name="Cabello-Hurtado F."/>
            <person name="Capella-Gutierrez S."/>
            <person name="Charrier B."/>
            <person name="Cladiere L."/>
            <person name="Cock J.M."/>
            <person name="Coelho S.M."/>
            <person name="Colleoni C."/>
            <person name="Czjzek M."/>
            <person name="Da Silva C."/>
            <person name="Delage L."/>
            <person name="Denoeud F."/>
            <person name="Deschamps P."/>
            <person name="Dittami S.M."/>
            <person name="Gabaldon T."/>
            <person name="Gachon C.M."/>
            <person name="Groisillier A."/>
            <person name="Herve C."/>
            <person name="Jabbari K."/>
            <person name="Katinka M."/>
            <person name="Kloareg B."/>
            <person name="Kowalczyk N."/>
            <person name="Labadie K."/>
            <person name="Leblanc C."/>
            <person name="Lopez P.J."/>
            <person name="McLachlan D.H."/>
            <person name="Meslet-Cladiere L."/>
            <person name="Moustafa A."/>
            <person name="Nehr Z."/>
            <person name="Nyvall Collen P."/>
            <person name="Panaud O."/>
            <person name="Partensky F."/>
            <person name="Poulain J."/>
            <person name="Rensing S.A."/>
            <person name="Rousvoal S."/>
            <person name="Samson G."/>
            <person name="Symeonidi A."/>
            <person name="Weissenbach J."/>
            <person name="Zambounis A."/>
            <person name="Wincker P."/>
            <person name="Boyen C."/>
        </authorList>
    </citation>
    <scope>NUCLEOTIDE SEQUENCE [LARGE SCALE GENOMIC DNA]</scope>
    <source>
        <strain evidence="2">cv. Stackhouse</strain>
    </source>
</reference>
<evidence type="ECO:0000313" key="2">
    <source>
        <dbReference type="Proteomes" id="UP000012073"/>
    </source>
</evidence>
<gene>
    <name evidence="1" type="ORF">CHC_T00003991001</name>
</gene>
<dbReference type="GeneID" id="17323024"/>
<proteinExistence type="predicted"/>
<organism evidence="1 2">
    <name type="scientific">Chondrus crispus</name>
    <name type="common">Carrageen Irish moss</name>
    <name type="synonym">Polymorpha crispa</name>
    <dbReference type="NCBI Taxonomy" id="2769"/>
    <lineage>
        <taxon>Eukaryota</taxon>
        <taxon>Rhodophyta</taxon>
        <taxon>Florideophyceae</taxon>
        <taxon>Rhodymeniophycidae</taxon>
        <taxon>Gigartinales</taxon>
        <taxon>Gigartinaceae</taxon>
        <taxon>Chondrus</taxon>
    </lineage>
</organism>
<dbReference type="EMBL" id="HG001732">
    <property type="protein sequence ID" value="CDF35486.1"/>
    <property type="molecule type" value="Genomic_DNA"/>
</dbReference>
<sequence length="28" mass="3265">MFASFIRFLLQLLASHSSNEDMRQLIVP</sequence>
<dbReference type="AlphaFoldDB" id="R7QDI1"/>
<keyword evidence="2" id="KW-1185">Reference proteome</keyword>
<name>R7QDI1_CHOCR</name>
<evidence type="ECO:0000313" key="1">
    <source>
        <dbReference type="EMBL" id="CDF35486.1"/>
    </source>
</evidence>
<dbReference type="RefSeq" id="XP_005715305.1">
    <property type="nucleotide sequence ID" value="XM_005715248.1"/>
</dbReference>
<dbReference type="KEGG" id="ccp:CHC_T00003991001"/>
<accession>R7QDI1</accession>